<gene>
    <name evidence="1" type="ORF">ACFPYN_13580</name>
</gene>
<sequence>MDLLFVILLFAVLIALYDSIRRVSKNVLKQTEELQKLREELQKNEN</sequence>
<proteinExistence type="predicted"/>
<accession>A0ABW1L9T3</accession>
<dbReference type="EMBL" id="JBHSRI010000024">
    <property type="protein sequence ID" value="MFC6040453.1"/>
    <property type="molecule type" value="Genomic_DNA"/>
</dbReference>
<dbReference type="Proteomes" id="UP001596170">
    <property type="component" value="Unassembled WGS sequence"/>
</dbReference>
<keyword evidence="2" id="KW-1185">Reference proteome</keyword>
<comment type="caution">
    <text evidence="1">The sequence shown here is derived from an EMBL/GenBank/DDBJ whole genome shotgun (WGS) entry which is preliminary data.</text>
</comment>
<reference evidence="2" key="1">
    <citation type="journal article" date="2019" name="Int. J. Syst. Evol. Microbiol.">
        <title>The Global Catalogue of Microorganisms (GCM) 10K type strain sequencing project: providing services to taxonomists for standard genome sequencing and annotation.</title>
        <authorList>
            <consortium name="The Broad Institute Genomics Platform"/>
            <consortium name="The Broad Institute Genome Sequencing Center for Infectious Disease"/>
            <person name="Wu L."/>
            <person name="Ma J."/>
        </authorList>
    </citation>
    <scope>NUCLEOTIDE SEQUENCE [LARGE SCALE GENOMIC DNA]</scope>
    <source>
        <strain evidence="2">CCUG 54527</strain>
    </source>
</reference>
<name>A0ABW1L9T3_9BACL</name>
<evidence type="ECO:0000313" key="1">
    <source>
        <dbReference type="EMBL" id="MFC6040453.1"/>
    </source>
</evidence>
<evidence type="ECO:0008006" key="3">
    <source>
        <dbReference type="Google" id="ProtNLM"/>
    </source>
</evidence>
<evidence type="ECO:0000313" key="2">
    <source>
        <dbReference type="Proteomes" id="UP001596170"/>
    </source>
</evidence>
<protein>
    <recommendedName>
        <fullName evidence="3">DUF4083 domain-containing protein</fullName>
    </recommendedName>
</protein>
<organism evidence="1 2">
    <name type="scientific">Paenisporosarcina macmurdoensis</name>
    <dbReference type="NCBI Taxonomy" id="212659"/>
    <lineage>
        <taxon>Bacteria</taxon>
        <taxon>Bacillati</taxon>
        <taxon>Bacillota</taxon>
        <taxon>Bacilli</taxon>
        <taxon>Bacillales</taxon>
        <taxon>Caryophanaceae</taxon>
        <taxon>Paenisporosarcina</taxon>
    </lineage>
</organism>